<feature type="domain" description="GGDEF" evidence="21">
    <location>
        <begin position="416"/>
        <end position="550"/>
    </location>
</feature>
<evidence type="ECO:0000313" key="23">
    <source>
        <dbReference type="Proteomes" id="UP000030853"/>
    </source>
</evidence>
<comment type="subunit">
    <text evidence="5">Homodimer.</text>
</comment>
<proteinExistence type="predicted"/>
<keyword evidence="13" id="KW-0460">Magnesium</keyword>
<dbReference type="GO" id="GO:0000166">
    <property type="term" value="F:nucleotide binding"/>
    <property type="evidence" value="ECO:0007669"/>
    <property type="project" value="UniProtKB-KW"/>
</dbReference>
<dbReference type="AlphaFoldDB" id="A0A0B1RF01"/>
<comment type="pathway">
    <text evidence="4">Glycan metabolism; bacterial cellulose biosynthesis.</text>
</comment>
<evidence type="ECO:0000256" key="17">
    <source>
        <dbReference type="ARBA" id="ARBA00031311"/>
    </source>
</evidence>
<evidence type="ECO:0000256" key="2">
    <source>
        <dbReference type="ARBA" id="ARBA00004429"/>
    </source>
</evidence>
<dbReference type="SUPFAM" id="SSF55073">
    <property type="entry name" value="Nucleotide cyclase"/>
    <property type="match status" value="1"/>
</dbReference>
<dbReference type="SMART" id="SM00267">
    <property type="entry name" value="GGDEF"/>
    <property type="match status" value="1"/>
</dbReference>
<evidence type="ECO:0000256" key="8">
    <source>
        <dbReference type="ARBA" id="ARBA00022519"/>
    </source>
</evidence>
<dbReference type="Gene3D" id="3.30.70.270">
    <property type="match status" value="1"/>
</dbReference>
<dbReference type="GO" id="GO:0046872">
    <property type="term" value="F:metal ion binding"/>
    <property type="evidence" value="ECO:0007669"/>
    <property type="project" value="UniProtKB-KW"/>
</dbReference>
<accession>A0A0B1RF01</accession>
<evidence type="ECO:0000256" key="10">
    <source>
        <dbReference type="ARBA" id="ARBA00022692"/>
    </source>
</evidence>
<dbReference type="FunFam" id="3.30.70.270:FF:000001">
    <property type="entry name" value="Diguanylate cyclase domain protein"/>
    <property type="match status" value="1"/>
</dbReference>
<evidence type="ECO:0000256" key="1">
    <source>
        <dbReference type="ARBA" id="ARBA00001946"/>
    </source>
</evidence>
<comment type="function">
    <text evidence="19">Catalyzes the synthesis of cyclic-di-GMP (c-di-GMP) via the condensation of 2 GTP molecules. Cyclic-di-GMP is a second messenger which controls cell surface-associated traits in bacteria. Involved in the regulation of cellulose production.</text>
</comment>
<dbReference type="InterPro" id="IPR029151">
    <property type="entry name" value="Sensor-like_sf"/>
</dbReference>
<name>A0A0B1RF01_9GAMM</name>
<evidence type="ECO:0000256" key="18">
    <source>
        <dbReference type="ARBA" id="ARBA00034247"/>
    </source>
</evidence>
<dbReference type="GO" id="GO:0052621">
    <property type="term" value="F:diguanylate cyclase activity"/>
    <property type="evidence" value="ECO:0007669"/>
    <property type="project" value="UniProtKB-EC"/>
</dbReference>
<comment type="subcellular location">
    <subcellularLocation>
        <location evidence="2">Cell inner membrane</location>
        <topology evidence="2">Multi-pass membrane protein</topology>
    </subcellularLocation>
</comment>
<dbReference type="NCBIfam" id="TIGR00254">
    <property type="entry name" value="GGDEF"/>
    <property type="match status" value="1"/>
</dbReference>
<dbReference type="Pfam" id="PF00990">
    <property type="entry name" value="GGDEF"/>
    <property type="match status" value="1"/>
</dbReference>
<dbReference type="RefSeq" id="WP_039327768.1">
    <property type="nucleotide sequence ID" value="NZ_JTJJ01000009.1"/>
</dbReference>
<evidence type="ECO:0000256" key="13">
    <source>
        <dbReference type="ARBA" id="ARBA00022842"/>
    </source>
</evidence>
<dbReference type="NCBIfam" id="NF011955">
    <property type="entry name" value="PRK15426.1"/>
    <property type="match status" value="1"/>
</dbReference>
<keyword evidence="14" id="KW-0135">Cellulose biosynthesis</keyword>
<evidence type="ECO:0000256" key="20">
    <source>
        <dbReference type="SAM" id="Phobius"/>
    </source>
</evidence>
<dbReference type="InterPro" id="IPR050469">
    <property type="entry name" value="Diguanylate_Cyclase"/>
</dbReference>
<evidence type="ECO:0000259" key="21">
    <source>
        <dbReference type="PROSITE" id="PS50887"/>
    </source>
</evidence>
<evidence type="ECO:0000256" key="15">
    <source>
        <dbReference type="ARBA" id="ARBA00022989"/>
    </source>
</evidence>
<evidence type="ECO:0000256" key="7">
    <source>
        <dbReference type="ARBA" id="ARBA00022475"/>
    </source>
</evidence>
<protein>
    <recommendedName>
        <fullName evidence="6">diguanylate cyclase</fullName>
        <ecNumber evidence="6">2.7.7.65</ecNumber>
    </recommendedName>
    <alternativeName>
        <fullName evidence="17">Cellulose synthesis regulatory protein</fullName>
    </alternativeName>
</protein>
<dbReference type="InterPro" id="IPR043128">
    <property type="entry name" value="Rev_trsase/Diguanyl_cyclase"/>
</dbReference>
<dbReference type="GO" id="GO:1902201">
    <property type="term" value="P:negative regulation of bacterial-type flagellum-dependent cell motility"/>
    <property type="evidence" value="ECO:0007669"/>
    <property type="project" value="TreeGrafter"/>
</dbReference>
<dbReference type="EMBL" id="JTJJ01000009">
    <property type="protein sequence ID" value="KHJ69807.1"/>
    <property type="molecule type" value="Genomic_DNA"/>
</dbReference>
<keyword evidence="10 20" id="KW-0812">Transmembrane</keyword>
<sequence length="550" mass="63026">MPNSPLSPRAGNPFLPVHLCFLAVFLFSSFLTVHEALELKNNYEERQRAQLSDFQKNLDSQFQESLDELMYYQKMLTYALTHPLDSDHGREASQRFQQLRQQHTWQLRIASPRSMPLNGMSDSWIEQDPLLRRDSEHIAQELRAALEFSFIMQFGDPEQEFHSRFWYTSRAGFFISSRPPQSPQELEETYATMVKRPYFRELDPRNPQHSRLRWTEAYQGLFNEGLMITVSAPVVSGDYWYGVLSMDFTQQRIHALLNEARQSYLQGKLLIVDRSMHEITRLSALHDKPLTDEQQARLEQQMRLHPAGIMRLGTQFTSWSKLTNVDAYLVNIQSLKQGIAQPLGRVALFLFGTWLLFVVLLLVSHQVIFRLVRRMDDLSSKLTWRANYDGMTRLLNRNAFFEQFVALAAHNKQQQTPMAVIQLDVDHFKNVNDTWGHAAGDQALIRVAGVISHTLRKYDIAGRIGGEEFCIVLPETTLADASAVAERIRTRLAAKTILVNCNSTFSITLSAGVTGSEEQGDYDAESLQATADRRLYQAKTSGRNRVCAEG</sequence>
<dbReference type="UniPathway" id="UPA00599"/>
<evidence type="ECO:0000256" key="11">
    <source>
        <dbReference type="ARBA" id="ARBA00022723"/>
    </source>
</evidence>
<dbReference type="CDD" id="cd01949">
    <property type="entry name" value="GGDEF"/>
    <property type="match status" value="1"/>
</dbReference>
<keyword evidence="16 20" id="KW-0472">Membrane</keyword>
<comment type="cofactor">
    <cofactor evidence="1">
        <name>Mg(2+)</name>
        <dbReference type="ChEBI" id="CHEBI:18420"/>
    </cofactor>
</comment>
<evidence type="ECO:0000256" key="19">
    <source>
        <dbReference type="ARBA" id="ARBA00045634"/>
    </source>
</evidence>
<evidence type="ECO:0000313" key="22">
    <source>
        <dbReference type="EMBL" id="KHJ69807.1"/>
    </source>
</evidence>
<dbReference type="PANTHER" id="PTHR45138:SF16">
    <property type="entry name" value="DIGUANYLATE CYCLASE DGCQ-RELATED"/>
    <property type="match status" value="1"/>
</dbReference>
<reference evidence="22 23" key="1">
    <citation type="submission" date="2014-11" db="EMBL/GenBank/DDBJ databases">
        <title>Genome sequencing of Pantoea rodasii ND03.</title>
        <authorList>
            <person name="Muhamad Yunos N.Y."/>
            <person name="Chan K.-G."/>
        </authorList>
    </citation>
    <scope>NUCLEOTIDE SEQUENCE [LARGE SCALE GENOMIC DNA]</scope>
    <source>
        <strain evidence="22 23">ND03</strain>
    </source>
</reference>
<evidence type="ECO:0000256" key="6">
    <source>
        <dbReference type="ARBA" id="ARBA00012528"/>
    </source>
</evidence>
<organism evidence="22 23">
    <name type="scientific">Pantoea rodasii</name>
    <dbReference type="NCBI Taxonomy" id="1076549"/>
    <lineage>
        <taxon>Bacteria</taxon>
        <taxon>Pseudomonadati</taxon>
        <taxon>Pseudomonadota</taxon>
        <taxon>Gammaproteobacteria</taxon>
        <taxon>Enterobacterales</taxon>
        <taxon>Erwiniaceae</taxon>
        <taxon>Pantoea</taxon>
    </lineage>
</organism>
<keyword evidence="15 20" id="KW-1133">Transmembrane helix</keyword>
<dbReference type="GO" id="GO:0030244">
    <property type="term" value="P:cellulose biosynthetic process"/>
    <property type="evidence" value="ECO:0007669"/>
    <property type="project" value="UniProtKB-KW"/>
</dbReference>
<gene>
    <name evidence="22" type="ORF">QU24_01770</name>
</gene>
<evidence type="ECO:0000256" key="14">
    <source>
        <dbReference type="ARBA" id="ARBA00022916"/>
    </source>
</evidence>
<comment type="catalytic activity">
    <reaction evidence="18">
        <text>2 GTP = 3',3'-c-di-GMP + 2 diphosphate</text>
        <dbReference type="Rhea" id="RHEA:24898"/>
        <dbReference type="ChEBI" id="CHEBI:33019"/>
        <dbReference type="ChEBI" id="CHEBI:37565"/>
        <dbReference type="ChEBI" id="CHEBI:58805"/>
        <dbReference type="EC" id="2.7.7.65"/>
    </reaction>
</comment>
<keyword evidence="7" id="KW-1003">Cell membrane</keyword>
<dbReference type="Pfam" id="PF17151">
    <property type="entry name" value="CHASE7"/>
    <property type="match status" value="1"/>
</dbReference>
<dbReference type="CDD" id="cd18773">
    <property type="entry name" value="PDC1_HK_sensor"/>
    <property type="match status" value="1"/>
</dbReference>
<keyword evidence="8" id="KW-0997">Cell inner membrane</keyword>
<evidence type="ECO:0000256" key="16">
    <source>
        <dbReference type="ARBA" id="ARBA00023136"/>
    </source>
</evidence>
<dbReference type="Gene3D" id="3.30.450.20">
    <property type="entry name" value="PAS domain"/>
    <property type="match status" value="1"/>
</dbReference>
<dbReference type="GO" id="GO:0005886">
    <property type="term" value="C:plasma membrane"/>
    <property type="evidence" value="ECO:0007669"/>
    <property type="project" value="UniProtKB-SubCell"/>
</dbReference>
<dbReference type="PROSITE" id="PS50887">
    <property type="entry name" value="GGDEF"/>
    <property type="match status" value="1"/>
</dbReference>
<comment type="caution">
    <text evidence="22">The sequence shown here is derived from an EMBL/GenBank/DDBJ whole genome shotgun (WGS) entry which is preliminary data.</text>
</comment>
<dbReference type="UniPathway" id="UPA00694"/>
<evidence type="ECO:0000256" key="5">
    <source>
        <dbReference type="ARBA" id="ARBA00011738"/>
    </source>
</evidence>
<comment type="pathway">
    <text evidence="3">Purine metabolism; 3',5'-cyclic di-GMP biosynthesis.</text>
</comment>
<dbReference type="EC" id="2.7.7.65" evidence="6"/>
<dbReference type="InterPro" id="IPR029787">
    <property type="entry name" value="Nucleotide_cyclase"/>
</dbReference>
<dbReference type="InterPro" id="IPR000160">
    <property type="entry name" value="GGDEF_dom"/>
</dbReference>
<dbReference type="InterPro" id="IPR033416">
    <property type="entry name" value="CHASE7"/>
</dbReference>
<keyword evidence="12" id="KW-0547">Nucleotide-binding</keyword>
<dbReference type="PANTHER" id="PTHR45138">
    <property type="entry name" value="REGULATORY COMPONENTS OF SENSORY TRANSDUCTION SYSTEM"/>
    <property type="match status" value="1"/>
</dbReference>
<dbReference type="Proteomes" id="UP000030853">
    <property type="component" value="Unassembled WGS sequence"/>
</dbReference>
<dbReference type="GO" id="GO:0043709">
    <property type="term" value="P:cell adhesion involved in single-species biofilm formation"/>
    <property type="evidence" value="ECO:0007669"/>
    <property type="project" value="TreeGrafter"/>
</dbReference>
<dbReference type="SUPFAM" id="SSF103190">
    <property type="entry name" value="Sensory domain-like"/>
    <property type="match status" value="1"/>
</dbReference>
<feature type="transmembrane region" description="Helical" evidence="20">
    <location>
        <begin position="346"/>
        <end position="372"/>
    </location>
</feature>
<evidence type="ECO:0000256" key="3">
    <source>
        <dbReference type="ARBA" id="ARBA00004665"/>
    </source>
</evidence>
<evidence type="ECO:0000256" key="9">
    <source>
        <dbReference type="ARBA" id="ARBA00022679"/>
    </source>
</evidence>
<keyword evidence="9" id="KW-0808">Transferase</keyword>
<evidence type="ECO:0000256" key="12">
    <source>
        <dbReference type="ARBA" id="ARBA00022741"/>
    </source>
</evidence>
<evidence type="ECO:0000256" key="4">
    <source>
        <dbReference type="ARBA" id="ARBA00005186"/>
    </source>
</evidence>
<keyword evidence="11" id="KW-0479">Metal-binding</keyword>